<evidence type="ECO:0000313" key="4">
    <source>
        <dbReference type="EMBL" id="XCD06152.1"/>
    </source>
</evidence>
<accession>A0AAU8B386</accession>
<evidence type="ECO:0000313" key="1">
    <source>
        <dbReference type="EMBL" id="XCD04208.1"/>
    </source>
</evidence>
<sequence>MNMTSNKHDKEEEELDIERDFLLQLKDPDEMESKRNSPQGQVHRTCLERVGQEIARVEFQLNKLKCHQLYEQIAFQEFLGFPVDEQTKKKKIVLEEALDKWNML</sequence>
<name>A0AAU8B386_9VIRU</name>
<proteinExistence type="predicted"/>
<dbReference type="EMBL" id="PP511438">
    <property type="protein sequence ID" value="XCD04208.1"/>
    <property type="molecule type" value="Genomic_DNA"/>
</dbReference>
<dbReference type="EMBL" id="PP511640">
    <property type="protein sequence ID" value="XCD06152.1"/>
    <property type="molecule type" value="Genomic_DNA"/>
</dbReference>
<evidence type="ECO:0000313" key="6">
    <source>
        <dbReference type="EMBL" id="XCD07192.1"/>
    </source>
</evidence>
<organism evidence="4">
    <name type="scientific">Dulem virus 95</name>
    <dbReference type="NCBI Taxonomy" id="3145806"/>
    <lineage>
        <taxon>Viruses</taxon>
        <taxon>Monodnaviria</taxon>
        <taxon>Sangervirae</taxon>
        <taxon>Phixviricota</taxon>
        <taxon>Malgrandaviricetes</taxon>
        <taxon>Petitvirales</taxon>
        <taxon>Microviridae</taxon>
        <taxon>Microvirus</taxon>
    </lineage>
</organism>
<evidence type="ECO:0000313" key="2">
    <source>
        <dbReference type="EMBL" id="XCD04855.1"/>
    </source>
</evidence>
<reference evidence="4" key="1">
    <citation type="submission" date="2024-03" db="EMBL/GenBank/DDBJ databases">
        <title>Diverse circular DNA viruses in blood, oral, and fecal samples of captive lemurs.</title>
        <authorList>
            <person name="Paietta E.N."/>
            <person name="Kraberger S."/>
            <person name="Lund M.C."/>
            <person name="Custer J.M."/>
            <person name="Vargas K.M."/>
            <person name="Ehmke E.E."/>
            <person name="Yoder A.D."/>
            <person name="Varsani A."/>
        </authorList>
    </citation>
    <scope>NUCLEOTIDE SEQUENCE</scope>
    <source>
        <strain evidence="1">Duke_21_107</strain>
        <strain evidence="2">Duke_24FF_1311</strain>
        <strain evidence="3">Duke_24FS_120</strain>
        <strain evidence="4">Duke_25FF_1354</strain>
        <strain evidence="5">Duke_25FS_129</strain>
        <strain evidence="6">Duke_26_100</strain>
    </source>
</reference>
<dbReference type="EMBL" id="PP511763">
    <property type="protein sequence ID" value="XCD07192.1"/>
    <property type="molecule type" value="Genomic_DNA"/>
</dbReference>
<evidence type="ECO:0000313" key="5">
    <source>
        <dbReference type="EMBL" id="XCD06540.1"/>
    </source>
</evidence>
<dbReference type="EMBL" id="PP511684">
    <property type="protein sequence ID" value="XCD06540.1"/>
    <property type="molecule type" value="Genomic_DNA"/>
</dbReference>
<dbReference type="EMBL" id="PP511586">
    <property type="protein sequence ID" value="XCD05638.1"/>
    <property type="molecule type" value="Genomic_DNA"/>
</dbReference>
<evidence type="ECO:0000313" key="3">
    <source>
        <dbReference type="EMBL" id="XCD05638.1"/>
    </source>
</evidence>
<dbReference type="EMBL" id="PP511515">
    <property type="protein sequence ID" value="XCD04855.1"/>
    <property type="molecule type" value="Genomic_DNA"/>
</dbReference>
<protein>
    <submittedName>
        <fullName evidence="4">Uncharacterized protein</fullName>
    </submittedName>
</protein>